<feature type="signal peptide" evidence="1">
    <location>
        <begin position="1"/>
        <end position="17"/>
    </location>
</feature>
<reference evidence="2" key="1">
    <citation type="submission" date="2019-12" db="EMBL/GenBank/DDBJ databases">
        <title>An insight into the sialome of adult female Ixodes ricinus ticks feeding for 6 days.</title>
        <authorList>
            <person name="Perner J."/>
            <person name="Ribeiro J.M.C."/>
        </authorList>
    </citation>
    <scope>NUCLEOTIDE SEQUENCE</scope>
    <source>
        <strain evidence="2">Semi-engorged</strain>
        <tissue evidence="2">Salivary glands</tissue>
    </source>
</reference>
<accession>A0A6B0UIU0</accession>
<keyword evidence="1" id="KW-0732">Signal</keyword>
<organism evidence="2">
    <name type="scientific">Ixodes ricinus</name>
    <name type="common">Common tick</name>
    <name type="synonym">Acarus ricinus</name>
    <dbReference type="NCBI Taxonomy" id="34613"/>
    <lineage>
        <taxon>Eukaryota</taxon>
        <taxon>Metazoa</taxon>
        <taxon>Ecdysozoa</taxon>
        <taxon>Arthropoda</taxon>
        <taxon>Chelicerata</taxon>
        <taxon>Arachnida</taxon>
        <taxon>Acari</taxon>
        <taxon>Parasitiformes</taxon>
        <taxon>Ixodida</taxon>
        <taxon>Ixodoidea</taxon>
        <taxon>Ixodidae</taxon>
        <taxon>Ixodinae</taxon>
        <taxon>Ixodes</taxon>
    </lineage>
</organism>
<feature type="chain" id="PRO_5025594317" evidence="1">
    <location>
        <begin position="18"/>
        <end position="109"/>
    </location>
</feature>
<dbReference type="EMBL" id="GIFC01007494">
    <property type="protein sequence ID" value="MXU89577.1"/>
    <property type="molecule type" value="Transcribed_RNA"/>
</dbReference>
<dbReference type="AlphaFoldDB" id="A0A6B0UIU0"/>
<evidence type="ECO:0000313" key="2">
    <source>
        <dbReference type="EMBL" id="MXU89577.1"/>
    </source>
</evidence>
<protein>
    <submittedName>
        <fullName evidence="2">Putative salivary kunitz domain protein</fullName>
    </submittedName>
</protein>
<proteinExistence type="predicted"/>
<name>A0A6B0UIU0_IXORI</name>
<evidence type="ECO:0000256" key="1">
    <source>
        <dbReference type="SAM" id="SignalP"/>
    </source>
</evidence>
<sequence length="109" mass="12618">MILKLVIIVQMWSAIDGAGDLSEYIRRVQINATCSADKVKVTNYFEVEKYCFIRCKNKTKNWWEKTTEDFNDERLCNPFALFCPFPKRAPPGIEAPRLPVTATCRLALR</sequence>